<reference evidence="1 2" key="1">
    <citation type="submission" date="2018-07" db="EMBL/GenBank/DDBJ databases">
        <title>A high quality draft genome assembly of the barn swallow (H. rustica rustica).</title>
        <authorList>
            <person name="Formenti G."/>
            <person name="Chiara M."/>
            <person name="Poveda L."/>
            <person name="Francoijs K.-J."/>
            <person name="Bonisoli-Alquati A."/>
            <person name="Canova L."/>
            <person name="Gianfranceschi L."/>
            <person name="Horner D.S."/>
            <person name="Saino N."/>
        </authorList>
    </citation>
    <scope>NUCLEOTIDE SEQUENCE [LARGE SCALE GENOMIC DNA]</scope>
    <source>
        <strain evidence="1">Chelidonia</strain>
        <tissue evidence="1">Blood</tissue>
    </source>
</reference>
<name>A0A3M0KPE1_HIRRU</name>
<evidence type="ECO:0000313" key="2">
    <source>
        <dbReference type="Proteomes" id="UP000269221"/>
    </source>
</evidence>
<protein>
    <submittedName>
        <fullName evidence="1">Uncharacterized protein</fullName>
    </submittedName>
</protein>
<keyword evidence="2" id="KW-1185">Reference proteome</keyword>
<organism evidence="1 2">
    <name type="scientific">Hirundo rustica rustica</name>
    <dbReference type="NCBI Taxonomy" id="333673"/>
    <lineage>
        <taxon>Eukaryota</taxon>
        <taxon>Metazoa</taxon>
        <taxon>Chordata</taxon>
        <taxon>Craniata</taxon>
        <taxon>Vertebrata</taxon>
        <taxon>Euteleostomi</taxon>
        <taxon>Archelosauria</taxon>
        <taxon>Archosauria</taxon>
        <taxon>Dinosauria</taxon>
        <taxon>Saurischia</taxon>
        <taxon>Theropoda</taxon>
        <taxon>Coelurosauria</taxon>
        <taxon>Aves</taxon>
        <taxon>Neognathae</taxon>
        <taxon>Neoaves</taxon>
        <taxon>Telluraves</taxon>
        <taxon>Australaves</taxon>
        <taxon>Passeriformes</taxon>
        <taxon>Sylvioidea</taxon>
        <taxon>Hirundinidae</taxon>
        <taxon>Hirundo</taxon>
    </lineage>
</organism>
<accession>A0A3M0KPE1</accession>
<gene>
    <name evidence="1" type="ORF">DUI87_07283</name>
</gene>
<sequence>MYSIEPRCFGLGPWQGSASLAELLKGREAQFHTSCTTEQLISDLWHEYCQRETDQSLFKEKFQTRDGNEWKMEGISQGEKAAEEQQGNEEGIVYFSAANGTIPLEEETSEK</sequence>
<dbReference type="Proteomes" id="UP000269221">
    <property type="component" value="Unassembled WGS sequence"/>
</dbReference>
<dbReference type="AlphaFoldDB" id="A0A3M0KPE1"/>
<dbReference type="EMBL" id="QRBI01000104">
    <property type="protein sequence ID" value="RMC15102.1"/>
    <property type="molecule type" value="Genomic_DNA"/>
</dbReference>
<comment type="caution">
    <text evidence="1">The sequence shown here is derived from an EMBL/GenBank/DDBJ whole genome shotgun (WGS) entry which is preliminary data.</text>
</comment>
<evidence type="ECO:0000313" key="1">
    <source>
        <dbReference type="EMBL" id="RMC15102.1"/>
    </source>
</evidence>
<proteinExistence type="predicted"/>